<dbReference type="EMBL" id="BIXY01000003">
    <property type="protein sequence ID" value="GCF06808.1"/>
    <property type="molecule type" value="Genomic_DNA"/>
</dbReference>
<dbReference type="Proteomes" id="UP000322530">
    <property type="component" value="Unassembled WGS sequence"/>
</dbReference>
<dbReference type="AlphaFoldDB" id="A0A5A5T610"/>
<evidence type="ECO:0000313" key="1">
    <source>
        <dbReference type="EMBL" id="GCF06808.1"/>
    </source>
</evidence>
<dbReference type="InterPro" id="IPR024623">
    <property type="entry name" value="YtxH"/>
</dbReference>
<proteinExistence type="predicted"/>
<evidence type="ECO:0000313" key="2">
    <source>
        <dbReference type="Proteomes" id="UP000322530"/>
    </source>
</evidence>
<name>A0A5A5T610_9CHLR</name>
<sequence length="84" mass="9198">MKFIWGLALGFGLGVAAGLLVAPQTGEETRTQLSEQGIQLRASAFNDDIRTRAQEALVQGRDLYARTKTELNDRYTRAKSGGEL</sequence>
<keyword evidence="2" id="KW-1185">Reference proteome</keyword>
<reference evidence="1 2" key="1">
    <citation type="submission" date="2019-01" db="EMBL/GenBank/DDBJ databases">
        <title>Draft genome sequence of Dictyobacter sp. Uno17.</title>
        <authorList>
            <person name="Wang C.M."/>
            <person name="Zheng Y."/>
            <person name="Sakai Y."/>
            <person name="Abe K."/>
            <person name="Yokota A."/>
            <person name="Yabe S."/>
        </authorList>
    </citation>
    <scope>NUCLEOTIDE SEQUENCE [LARGE SCALE GENOMIC DNA]</scope>
    <source>
        <strain evidence="1 2">Uno17</strain>
    </source>
</reference>
<dbReference type="OrthoDB" id="166021at2"/>
<comment type="caution">
    <text evidence="1">The sequence shown here is derived from an EMBL/GenBank/DDBJ whole genome shotgun (WGS) entry which is preliminary data.</text>
</comment>
<protein>
    <recommendedName>
        <fullName evidence="3">YtxH domain-containing protein</fullName>
    </recommendedName>
</protein>
<organism evidence="1 2">
    <name type="scientific">Dictyobacter arantiisoli</name>
    <dbReference type="NCBI Taxonomy" id="2014874"/>
    <lineage>
        <taxon>Bacteria</taxon>
        <taxon>Bacillati</taxon>
        <taxon>Chloroflexota</taxon>
        <taxon>Ktedonobacteria</taxon>
        <taxon>Ktedonobacterales</taxon>
        <taxon>Dictyobacteraceae</taxon>
        <taxon>Dictyobacter</taxon>
    </lineage>
</organism>
<evidence type="ECO:0008006" key="3">
    <source>
        <dbReference type="Google" id="ProtNLM"/>
    </source>
</evidence>
<gene>
    <name evidence="1" type="ORF">KDI_03720</name>
</gene>
<dbReference type="Pfam" id="PF12732">
    <property type="entry name" value="YtxH"/>
    <property type="match status" value="1"/>
</dbReference>
<accession>A0A5A5T610</accession>
<dbReference type="RefSeq" id="WP_149399766.1">
    <property type="nucleotide sequence ID" value="NZ_BIXY01000003.1"/>
</dbReference>